<dbReference type="InParanoid" id="A0A067RTA2"/>
<feature type="region of interest" description="Disordered" evidence="1">
    <location>
        <begin position="106"/>
        <end position="147"/>
    </location>
</feature>
<proteinExistence type="predicted"/>
<protein>
    <submittedName>
        <fullName evidence="2">Uncharacterized protein</fullName>
    </submittedName>
</protein>
<dbReference type="AlphaFoldDB" id="A0A067RTA2"/>
<evidence type="ECO:0000256" key="1">
    <source>
        <dbReference type="SAM" id="MobiDB-lite"/>
    </source>
</evidence>
<gene>
    <name evidence="2" type="ORF">L798_14602</name>
</gene>
<accession>A0A067RTA2</accession>
<sequence length="173" mass="20004">MQSVRRQGVRIPLRRHVLRRMQGFLSTEHPEADRVSVFAGREVSCDPAEQKQVSVLPLQEMPRRWNVSRLCALRASPQEVQGAEWRRISCPCDTSVHFGYRATRRRDQEPGGVRRNSDGITGLPRQLRLHRGADPRSRTKTAPGEASQYPQRCSLILLRKSFVRFMNFSRRRA</sequence>
<organism evidence="2 3">
    <name type="scientific">Zootermopsis nevadensis</name>
    <name type="common">Dampwood termite</name>
    <dbReference type="NCBI Taxonomy" id="136037"/>
    <lineage>
        <taxon>Eukaryota</taxon>
        <taxon>Metazoa</taxon>
        <taxon>Ecdysozoa</taxon>
        <taxon>Arthropoda</taxon>
        <taxon>Hexapoda</taxon>
        <taxon>Insecta</taxon>
        <taxon>Pterygota</taxon>
        <taxon>Neoptera</taxon>
        <taxon>Polyneoptera</taxon>
        <taxon>Dictyoptera</taxon>
        <taxon>Blattodea</taxon>
        <taxon>Blattoidea</taxon>
        <taxon>Termitoidae</taxon>
        <taxon>Termopsidae</taxon>
        <taxon>Zootermopsis</taxon>
    </lineage>
</organism>
<name>A0A067RTA2_ZOONE</name>
<evidence type="ECO:0000313" key="2">
    <source>
        <dbReference type="EMBL" id="KDR23049.1"/>
    </source>
</evidence>
<keyword evidence="3" id="KW-1185">Reference proteome</keyword>
<reference evidence="2 3" key="1">
    <citation type="journal article" date="2014" name="Nat. Commun.">
        <title>Molecular traces of alternative social organization in a termite genome.</title>
        <authorList>
            <person name="Terrapon N."/>
            <person name="Li C."/>
            <person name="Robertson H.M."/>
            <person name="Ji L."/>
            <person name="Meng X."/>
            <person name="Booth W."/>
            <person name="Chen Z."/>
            <person name="Childers C.P."/>
            <person name="Glastad K.M."/>
            <person name="Gokhale K."/>
            <person name="Gowin J."/>
            <person name="Gronenberg W."/>
            <person name="Hermansen R.A."/>
            <person name="Hu H."/>
            <person name="Hunt B.G."/>
            <person name="Huylmans A.K."/>
            <person name="Khalil S.M."/>
            <person name="Mitchell R.D."/>
            <person name="Munoz-Torres M.C."/>
            <person name="Mustard J.A."/>
            <person name="Pan H."/>
            <person name="Reese J.T."/>
            <person name="Scharf M.E."/>
            <person name="Sun F."/>
            <person name="Vogel H."/>
            <person name="Xiao J."/>
            <person name="Yang W."/>
            <person name="Yang Z."/>
            <person name="Yang Z."/>
            <person name="Zhou J."/>
            <person name="Zhu J."/>
            <person name="Brent C.S."/>
            <person name="Elsik C.G."/>
            <person name="Goodisman M.A."/>
            <person name="Liberles D.A."/>
            <person name="Roe R.M."/>
            <person name="Vargo E.L."/>
            <person name="Vilcinskas A."/>
            <person name="Wang J."/>
            <person name="Bornberg-Bauer E."/>
            <person name="Korb J."/>
            <person name="Zhang G."/>
            <person name="Liebig J."/>
        </authorList>
    </citation>
    <scope>NUCLEOTIDE SEQUENCE [LARGE SCALE GENOMIC DNA]</scope>
    <source>
        <tissue evidence="2">Whole organism</tissue>
    </source>
</reference>
<dbReference type="EMBL" id="KK852476">
    <property type="protein sequence ID" value="KDR23049.1"/>
    <property type="molecule type" value="Genomic_DNA"/>
</dbReference>
<evidence type="ECO:0000313" key="3">
    <source>
        <dbReference type="Proteomes" id="UP000027135"/>
    </source>
</evidence>
<dbReference type="Proteomes" id="UP000027135">
    <property type="component" value="Unassembled WGS sequence"/>
</dbReference>